<dbReference type="eggNOG" id="KOG2922">
    <property type="taxonomic scope" value="Eukaryota"/>
</dbReference>
<feature type="transmembrane region" description="Helical" evidence="6">
    <location>
        <begin position="75"/>
        <end position="96"/>
    </location>
</feature>
<dbReference type="SUPFAM" id="SSF103481">
    <property type="entry name" value="Multidrug resistance efflux transporter EmrE"/>
    <property type="match status" value="1"/>
</dbReference>
<feature type="region of interest" description="Disordered" evidence="5">
    <location>
        <begin position="409"/>
        <end position="458"/>
    </location>
</feature>
<feature type="transmembrane region" description="Helical" evidence="6">
    <location>
        <begin position="135"/>
        <end position="160"/>
    </location>
</feature>
<evidence type="ECO:0000256" key="5">
    <source>
        <dbReference type="SAM" id="MobiDB-lite"/>
    </source>
</evidence>
<gene>
    <name evidence="7" type="ORF">SEPMUDRAFT_146916</name>
</gene>
<protein>
    <submittedName>
        <fullName evidence="7">DUF803-domain-containing protein</fullName>
    </submittedName>
</protein>
<dbReference type="GO" id="GO:0015095">
    <property type="term" value="F:magnesium ion transmembrane transporter activity"/>
    <property type="evidence" value="ECO:0007669"/>
    <property type="project" value="InterPro"/>
</dbReference>
<proteinExistence type="predicted"/>
<feature type="transmembrane region" description="Helical" evidence="6">
    <location>
        <begin position="241"/>
        <end position="261"/>
    </location>
</feature>
<feature type="transmembrane region" description="Helical" evidence="6">
    <location>
        <begin position="103"/>
        <end position="123"/>
    </location>
</feature>
<feature type="transmembrane region" description="Helical" evidence="6">
    <location>
        <begin position="273"/>
        <end position="291"/>
    </location>
</feature>
<dbReference type="OMA" id="PMVYISI"/>
<organism evidence="7 8">
    <name type="scientific">Sphaerulina musiva (strain SO2202)</name>
    <name type="common">Poplar stem canker fungus</name>
    <name type="synonym">Septoria musiva</name>
    <dbReference type="NCBI Taxonomy" id="692275"/>
    <lineage>
        <taxon>Eukaryota</taxon>
        <taxon>Fungi</taxon>
        <taxon>Dikarya</taxon>
        <taxon>Ascomycota</taxon>
        <taxon>Pezizomycotina</taxon>
        <taxon>Dothideomycetes</taxon>
        <taxon>Dothideomycetidae</taxon>
        <taxon>Mycosphaerellales</taxon>
        <taxon>Mycosphaerellaceae</taxon>
        <taxon>Sphaerulina</taxon>
    </lineage>
</organism>
<dbReference type="InterPro" id="IPR037185">
    <property type="entry name" value="EmrE-like"/>
</dbReference>
<dbReference type="Proteomes" id="UP000016931">
    <property type="component" value="Unassembled WGS sequence"/>
</dbReference>
<evidence type="ECO:0000313" key="8">
    <source>
        <dbReference type="Proteomes" id="UP000016931"/>
    </source>
</evidence>
<dbReference type="RefSeq" id="XP_016763006.1">
    <property type="nucleotide sequence ID" value="XM_016903959.1"/>
</dbReference>
<feature type="transmembrane region" description="Helical" evidence="6">
    <location>
        <begin position="172"/>
        <end position="192"/>
    </location>
</feature>
<evidence type="ECO:0000256" key="2">
    <source>
        <dbReference type="ARBA" id="ARBA00022692"/>
    </source>
</evidence>
<comment type="subcellular location">
    <subcellularLocation>
        <location evidence="1">Membrane</location>
        <topology evidence="1">Multi-pass membrane protein</topology>
    </subcellularLocation>
</comment>
<keyword evidence="2 6" id="KW-0812">Transmembrane</keyword>
<evidence type="ECO:0000256" key="4">
    <source>
        <dbReference type="ARBA" id="ARBA00023136"/>
    </source>
</evidence>
<dbReference type="OrthoDB" id="6428174at2759"/>
<dbReference type="PANTHER" id="PTHR12570">
    <property type="match status" value="1"/>
</dbReference>
<dbReference type="InterPro" id="IPR008521">
    <property type="entry name" value="Mg_trans_NIPA"/>
</dbReference>
<keyword evidence="4 6" id="KW-0472">Membrane</keyword>
<keyword evidence="3 6" id="KW-1133">Transmembrane helix</keyword>
<dbReference type="GO" id="GO:0016020">
    <property type="term" value="C:membrane"/>
    <property type="evidence" value="ECO:0007669"/>
    <property type="project" value="UniProtKB-SubCell"/>
</dbReference>
<feature type="compositionally biased region" description="Low complexity" evidence="5">
    <location>
        <begin position="347"/>
        <end position="359"/>
    </location>
</feature>
<accession>M3D9Y3</accession>
<sequence length="483" mass="51825">MIEDKYIGLSLAVTSTLGIGASFVITKKGLNAAAQQNGFEGDGFAYLKNPIWWGGIITMVIGEICNFSAYAFAPAILVTPLGALSVLIGSVLGSYFLDERLGVLGRVGCAICLIGSVVIVLHAPPDQELNNIDELLHYAMQLGFLTYCTIVLIFALVMIYKIAPVYGKKNPMVYISICSTVGSISIMAIKGFGIALKLTLGGNNQFTHPSTYVFAIVVVVCILTQMNYFNKALATYSTNIVNPLYYVTFTTCTLTASFIMFRGFNTADAVNTISLLCGFLTIFTGVYLLNLSREDPDGMNAGIKSARDGRGQYHDIDGIPTDGLAGLQTRLSMQSRRSGELHHRRSNSWSLRSPRSRSSVDYGAAAVHSATTTNHMTRGGEQQQQQQTPPQHLLHAYDIEANALGDLAEDSDEDTLSGSNQKRTSFDRHSMGGMEGKGNGNGMGNGHGNGTLRNGTLPRKEKVVVATAGIGGGGKGFDSDPKR</sequence>
<feature type="compositionally biased region" description="Gly residues" evidence="5">
    <location>
        <begin position="433"/>
        <end position="449"/>
    </location>
</feature>
<feature type="transmembrane region" description="Helical" evidence="6">
    <location>
        <begin position="6"/>
        <end position="25"/>
    </location>
</feature>
<evidence type="ECO:0000256" key="1">
    <source>
        <dbReference type="ARBA" id="ARBA00004141"/>
    </source>
</evidence>
<dbReference type="PANTHER" id="PTHR12570:SF85">
    <property type="entry name" value="DUF803 DOMAIN MEMBRANE PROTEIN (AFU_ORTHOLOGUE AFUA_1G15880)"/>
    <property type="match status" value="1"/>
</dbReference>
<feature type="region of interest" description="Disordered" evidence="5">
    <location>
        <begin position="333"/>
        <end position="363"/>
    </location>
</feature>
<dbReference type="Pfam" id="PF05653">
    <property type="entry name" value="Mg_trans_NIPA"/>
    <property type="match status" value="1"/>
</dbReference>
<reference evidence="7 8" key="1">
    <citation type="journal article" date="2012" name="PLoS Pathog.">
        <title>Diverse lifestyles and strategies of plant pathogenesis encoded in the genomes of eighteen Dothideomycetes fungi.</title>
        <authorList>
            <person name="Ohm R.A."/>
            <person name="Feau N."/>
            <person name="Henrissat B."/>
            <person name="Schoch C.L."/>
            <person name="Horwitz B.A."/>
            <person name="Barry K.W."/>
            <person name="Condon B.J."/>
            <person name="Copeland A.C."/>
            <person name="Dhillon B."/>
            <person name="Glaser F."/>
            <person name="Hesse C.N."/>
            <person name="Kosti I."/>
            <person name="LaButti K."/>
            <person name="Lindquist E.A."/>
            <person name="Lucas S."/>
            <person name="Salamov A.A."/>
            <person name="Bradshaw R.E."/>
            <person name="Ciuffetti L."/>
            <person name="Hamelin R.C."/>
            <person name="Kema G.H.J."/>
            <person name="Lawrence C."/>
            <person name="Scott J.A."/>
            <person name="Spatafora J.W."/>
            <person name="Turgeon B.G."/>
            <person name="de Wit P.J.G.M."/>
            <person name="Zhong S."/>
            <person name="Goodwin S.B."/>
            <person name="Grigoriev I.V."/>
        </authorList>
    </citation>
    <scope>NUCLEOTIDE SEQUENCE [LARGE SCALE GENOMIC DNA]</scope>
    <source>
        <strain evidence="7 8">SO2202</strain>
    </source>
</reference>
<evidence type="ECO:0000256" key="6">
    <source>
        <dbReference type="SAM" id="Phobius"/>
    </source>
</evidence>
<keyword evidence="8" id="KW-1185">Reference proteome</keyword>
<evidence type="ECO:0000256" key="3">
    <source>
        <dbReference type="ARBA" id="ARBA00022989"/>
    </source>
</evidence>
<evidence type="ECO:0000313" key="7">
    <source>
        <dbReference type="EMBL" id="EMF14885.1"/>
    </source>
</evidence>
<feature type="transmembrane region" description="Helical" evidence="6">
    <location>
        <begin position="212"/>
        <end position="229"/>
    </location>
</feature>
<dbReference type="AlphaFoldDB" id="M3D9Y3"/>
<dbReference type="GeneID" id="27901096"/>
<dbReference type="HOGENOM" id="CLU_012349_0_0_1"/>
<dbReference type="EMBL" id="KB456261">
    <property type="protein sequence ID" value="EMF14885.1"/>
    <property type="molecule type" value="Genomic_DNA"/>
</dbReference>
<name>M3D9Y3_SPHMS</name>